<dbReference type="Pfam" id="PF01872">
    <property type="entry name" value="RibD_C"/>
    <property type="match status" value="1"/>
</dbReference>
<dbReference type="InterPro" id="IPR024072">
    <property type="entry name" value="DHFR-like_dom_sf"/>
</dbReference>
<keyword evidence="3" id="KW-1185">Reference proteome</keyword>
<evidence type="ECO:0000313" key="3">
    <source>
        <dbReference type="Proteomes" id="UP000578077"/>
    </source>
</evidence>
<sequence>MAELVYSMIASVDGYIADAEGRFDWAVPDAEVMAFVNDQERPVGTHLYGRRMYEMMVGWETDPSLAEQSSRMRDFAGIWQRADKIVYSTTLDGPSTARTRLQRRFDPDGIRRLKAEAGSDISVSGPRLAAHAFQAGLVDRCCLYLVPAVVGGGARALPDGLRLDLALRDERRFANGTVYLDYTVDTP</sequence>
<dbReference type="GO" id="GO:0009231">
    <property type="term" value="P:riboflavin biosynthetic process"/>
    <property type="evidence" value="ECO:0007669"/>
    <property type="project" value="InterPro"/>
</dbReference>
<reference evidence="2 3" key="1">
    <citation type="submission" date="2020-08" db="EMBL/GenBank/DDBJ databases">
        <title>Sequencing the genomes of 1000 actinobacteria strains.</title>
        <authorList>
            <person name="Klenk H.-P."/>
        </authorList>
    </citation>
    <scope>NUCLEOTIDE SEQUENCE [LARGE SCALE GENOMIC DNA]</scope>
    <source>
        <strain evidence="2 3">DSM 44593</strain>
    </source>
</reference>
<protein>
    <submittedName>
        <fullName evidence="2">Dihydrofolate reductase</fullName>
    </submittedName>
</protein>
<feature type="domain" description="Bacterial bifunctional deaminase-reductase C-terminal" evidence="1">
    <location>
        <begin position="4"/>
        <end position="172"/>
    </location>
</feature>
<dbReference type="RefSeq" id="WP_184634028.1">
    <property type="nucleotide sequence ID" value="NZ_BAABKT010000005.1"/>
</dbReference>
<dbReference type="Proteomes" id="UP000578077">
    <property type="component" value="Unassembled WGS sequence"/>
</dbReference>
<accession>A0A841E4Y4</accession>
<dbReference type="Gene3D" id="3.40.430.10">
    <property type="entry name" value="Dihydrofolate Reductase, subunit A"/>
    <property type="match status" value="1"/>
</dbReference>
<evidence type="ECO:0000259" key="1">
    <source>
        <dbReference type="Pfam" id="PF01872"/>
    </source>
</evidence>
<proteinExistence type="predicted"/>
<dbReference type="PANTHER" id="PTHR38011:SF11">
    <property type="entry name" value="2,5-DIAMINO-6-RIBOSYLAMINO-4(3H)-PYRIMIDINONE 5'-PHOSPHATE REDUCTASE"/>
    <property type="match status" value="1"/>
</dbReference>
<comment type="caution">
    <text evidence="2">The sequence shown here is derived from an EMBL/GenBank/DDBJ whole genome shotgun (WGS) entry which is preliminary data.</text>
</comment>
<dbReference type="InterPro" id="IPR002734">
    <property type="entry name" value="RibDG_C"/>
</dbReference>
<dbReference type="GO" id="GO:0008703">
    <property type="term" value="F:5-amino-6-(5-phosphoribosylamino)uracil reductase activity"/>
    <property type="evidence" value="ECO:0007669"/>
    <property type="project" value="InterPro"/>
</dbReference>
<evidence type="ECO:0000313" key="2">
    <source>
        <dbReference type="EMBL" id="MBB5997832.1"/>
    </source>
</evidence>
<organism evidence="2 3">
    <name type="scientific">Streptomonospora salina</name>
    <dbReference type="NCBI Taxonomy" id="104205"/>
    <lineage>
        <taxon>Bacteria</taxon>
        <taxon>Bacillati</taxon>
        <taxon>Actinomycetota</taxon>
        <taxon>Actinomycetes</taxon>
        <taxon>Streptosporangiales</taxon>
        <taxon>Nocardiopsidaceae</taxon>
        <taxon>Streptomonospora</taxon>
    </lineage>
</organism>
<dbReference type="EMBL" id="JACHLY010000001">
    <property type="protein sequence ID" value="MBB5997832.1"/>
    <property type="molecule type" value="Genomic_DNA"/>
</dbReference>
<dbReference type="SUPFAM" id="SSF53597">
    <property type="entry name" value="Dihydrofolate reductase-like"/>
    <property type="match status" value="1"/>
</dbReference>
<gene>
    <name evidence="2" type="ORF">HNR25_001583</name>
</gene>
<name>A0A841E4Y4_9ACTN</name>
<dbReference type="InterPro" id="IPR050765">
    <property type="entry name" value="Riboflavin_Biosynth_HTPR"/>
</dbReference>
<dbReference type="AlphaFoldDB" id="A0A841E4Y4"/>
<dbReference type="PANTHER" id="PTHR38011">
    <property type="entry name" value="DIHYDROFOLATE REDUCTASE FAMILY PROTEIN (AFU_ORTHOLOGUE AFUA_8G06820)"/>
    <property type="match status" value="1"/>
</dbReference>